<dbReference type="Proteomes" id="UP001310890">
    <property type="component" value="Unassembled WGS sequence"/>
</dbReference>
<feature type="region of interest" description="Disordered" evidence="1">
    <location>
        <begin position="660"/>
        <end position="682"/>
    </location>
</feature>
<sequence length="1056" mass="116499">MRFTRRAAQDRGVTTADDVLQLGDTALPAKAELLLGAKIRLGRRGSQQPHGSIYGGANEYTAAGSAVEGTDGFQDINQSLLDNMLDPRGKLNVWPNMEQDLRRDKDEASPRVCPPTRPNMSLRKTSSHDMLTHYDAAREPTYVTQQTSASAIRDMRLHKALPPAMTIHESTSDPALARRPLKSALKKPTSPDMNHKVSHQSLKPLKSSPSGKRPRRLDLSHLFPPPRSSSRNALTAPNLQMPRSASSGTDDSDFPSPAETVHVVLRKPAERGRYETMKKEKALPEPVLPSRQKVFERDIYDSAKVNVRRPPKGIQNWFDGFDISSEEEDEEQVAPEQKVRISKVLPPAPRDSTRAGAKGMPVDFSSPWQLKEDREQPRLDRKLSKDPVEDNLLAIHHAKERIHERMRLNELRKGSIDSTAYDDQTLASGVSSEAFKRPAESRLGMVELASQSVLSLSESDEDGSPPSRGHHMDALSSRSAAESARPRDIPPKLQRQSSYHVEDPRRRSTSTVQTMQTSGSIPIRLTASIPLPAMPELEQSPPPAQSKRNTENSYQSPTAQALRQLTGQDQGSRHRRMTKTSMQEFGTLDSGASLSSAPTDGSHLMAVSEEEMILLELMRNKRAAMQQNSFSEGYQLALQREQDHLLRRRESAQQTVQKILRQREDKGKSRPGSRIAVAGPSSEQFVEWEQRRKLSALQKEEVDKALNMNKFFADVGSPTVDSFPEPPNRGQTPAPESKRLPQKFELLLPTTYSPTPSKARDAYSPVSAENDSPAPEFEDIEDHHESLRQFLASSSASEGLSAGVGAYLSQPVKSNNNVRRPHHVNTVLAPSPVAEEDVFEDEGLDDFNKYAAEHDGKERRDSINGRRVSRLSETDHDSDMGASALPSKMRHKSAMPEPLRQAMQPRPEYHLHPTFDFTPLEFSPTQITCSPSTAAGISPRTPSFSATASEKPTVEGGAYSSDNTSLRGRRAYTPDTDLTSLSGYGQGPTPTTTTSASSKKGLAGKRVKPQLDRLVSSGLQSRGSLASITSAGEDVLAAWAELGGGTEALGQRRRRR</sequence>
<feature type="region of interest" description="Disordered" evidence="1">
    <location>
        <begin position="851"/>
        <end position="896"/>
    </location>
</feature>
<evidence type="ECO:0000313" key="2">
    <source>
        <dbReference type="EMBL" id="KAK5118819.1"/>
    </source>
</evidence>
<dbReference type="AlphaFoldDB" id="A0AAN7TRY5"/>
<feature type="compositionally biased region" description="Low complexity" evidence="1">
    <location>
        <begin position="202"/>
        <end position="211"/>
    </location>
</feature>
<feature type="region of interest" description="Disordered" evidence="1">
    <location>
        <begin position="345"/>
        <end position="386"/>
    </location>
</feature>
<feature type="compositionally biased region" description="Polar residues" evidence="1">
    <location>
        <begin position="509"/>
        <end position="520"/>
    </location>
</feature>
<evidence type="ECO:0000256" key="1">
    <source>
        <dbReference type="SAM" id="MobiDB-lite"/>
    </source>
</evidence>
<feature type="region of interest" description="Disordered" evidence="1">
    <location>
        <begin position="453"/>
        <end position="597"/>
    </location>
</feature>
<feature type="region of interest" description="Disordered" evidence="1">
    <location>
        <begin position="102"/>
        <end position="123"/>
    </location>
</feature>
<feature type="compositionally biased region" description="Low complexity" evidence="1">
    <location>
        <begin position="474"/>
        <end position="483"/>
    </location>
</feature>
<accession>A0AAN7TRY5</accession>
<feature type="compositionally biased region" description="Polar residues" evidence="1">
    <location>
        <begin position="551"/>
        <end position="570"/>
    </location>
</feature>
<reference evidence="2" key="1">
    <citation type="submission" date="2023-08" db="EMBL/GenBank/DDBJ databases">
        <title>Black Yeasts Isolated from many extreme environments.</title>
        <authorList>
            <person name="Coleine C."/>
            <person name="Stajich J.E."/>
            <person name="Selbmann L."/>
        </authorList>
    </citation>
    <scope>NUCLEOTIDE SEQUENCE</scope>
    <source>
        <strain evidence="2">CCFEE 5401</strain>
    </source>
</reference>
<feature type="compositionally biased region" description="Basic and acidic residues" evidence="1">
    <location>
        <begin position="370"/>
        <end position="386"/>
    </location>
</feature>
<feature type="region of interest" description="Disordered" evidence="1">
    <location>
        <begin position="930"/>
        <end position="1009"/>
    </location>
</feature>
<feature type="compositionally biased region" description="Polar residues" evidence="1">
    <location>
        <begin position="930"/>
        <end position="950"/>
    </location>
</feature>
<proteinExistence type="predicted"/>
<name>A0AAN7TRY5_9PEZI</name>
<dbReference type="EMBL" id="JAVRRL010000001">
    <property type="protein sequence ID" value="KAK5118819.1"/>
    <property type="molecule type" value="Genomic_DNA"/>
</dbReference>
<feature type="compositionally biased region" description="Polar residues" evidence="1">
    <location>
        <begin position="579"/>
        <end position="597"/>
    </location>
</feature>
<gene>
    <name evidence="2" type="ORF">LTR62_000028</name>
</gene>
<comment type="caution">
    <text evidence="2">The sequence shown here is derived from an EMBL/GenBank/DDBJ whole genome shotgun (WGS) entry which is preliminary data.</text>
</comment>
<evidence type="ECO:0000313" key="3">
    <source>
        <dbReference type="Proteomes" id="UP001310890"/>
    </source>
</evidence>
<protein>
    <submittedName>
        <fullName evidence="2">Uncharacterized protein</fullName>
    </submittedName>
</protein>
<feature type="compositionally biased region" description="Basic and acidic residues" evidence="1">
    <location>
        <begin position="851"/>
        <end position="879"/>
    </location>
</feature>
<feature type="compositionally biased region" description="Polar residues" evidence="1">
    <location>
        <begin position="228"/>
        <end position="249"/>
    </location>
</feature>
<feature type="region of interest" description="Disordered" evidence="1">
    <location>
        <begin position="717"/>
        <end position="777"/>
    </location>
</feature>
<feature type="region of interest" description="Disordered" evidence="1">
    <location>
        <begin position="185"/>
        <end position="259"/>
    </location>
</feature>
<organism evidence="2 3">
    <name type="scientific">Meristemomyces frigidus</name>
    <dbReference type="NCBI Taxonomy" id="1508187"/>
    <lineage>
        <taxon>Eukaryota</taxon>
        <taxon>Fungi</taxon>
        <taxon>Dikarya</taxon>
        <taxon>Ascomycota</taxon>
        <taxon>Pezizomycotina</taxon>
        <taxon>Dothideomycetes</taxon>
        <taxon>Dothideomycetidae</taxon>
        <taxon>Mycosphaerellales</taxon>
        <taxon>Teratosphaeriaceae</taxon>
        <taxon>Meristemomyces</taxon>
    </lineage>
</organism>